<dbReference type="SUPFAM" id="SSF46785">
    <property type="entry name" value="Winged helix' DNA-binding domain"/>
    <property type="match status" value="1"/>
</dbReference>
<evidence type="ECO:0000313" key="7">
    <source>
        <dbReference type="EMBL" id="GBF88830.1"/>
    </source>
</evidence>
<dbReference type="InterPro" id="IPR006909">
    <property type="entry name" value="Rad21/Rec8_C_eu"/>
</dbReference>
<comment type="similarity">
    <text evidence="2">Belongs to the rad21 family.</text>
</comment>
<dbReference type="Pfam" id="PF04825">
    <property type="entry name" value="Rad21_Rec8_N"/>
    <property type="match status" value="1"/>
</dbReference>
<accession>A0A2V0NTE0</accession>
<dbReference type="InterPro" id="IPR036390">
    <property type="entry name" value="WH_DNA-bd_sf"/>
</dbReference>
<proteinExistence type="inferred from homology"/>
<feature type="compositionally biased region" description="Low complexity" evidence="4">
    <location>
        <begin position="583"/>
        <end position="611"/>
    </location>
</feature>
<reference evidence="7 8" key="1">
    <citation type="journal article" date="2018" name="Sci. Rep.">
        <title>Raphidocelis subcapitata (=Pseudokirchneriella subcapitata) provides an insight into genome evolution and environmental adaptations in the Sphaeropleales.</title>
        <authorList>
            <person name="Suzuki S."/>
            <person name="Yamaguchi H."/>
            <person name="Nakajima N."/>
            <person name="Kawachi M."/>
        </authorList>
    </citation>
    <scope>NUCLEOTIDE SEQUENCE [LARGE SCALE GENOMIC DNA]</scope>
    <source>
        <strain evidence="7 8">NIES-35</strain>
    </source>
</reference>
<feature type="domain" description="Rad21/Rec8-like protein C-terminal eukaryotic" evidence="5">
    <location>
        <begin position="745"/>
        <end position="790"/>
    </location>
</feature>
<feature type="compositionally biased region" description="Gly residues" evidence="4">
    <location>
        <begin position="109"/>
        <end position="120"/>
    </location>
</feature>
<comment type="subcellular location">
    <subcellularLocation>
        <location evidence="1">Nucleus</location>
    </subcellularLocation>
</comment>
<feature type="region of interest" description="Disordered" evidence="4">
    <location>
        <begin position="480"/>
        <end position="515"/>
    </location>
</feature>
<dbReference type="InParanoid" id="A0A2V0NTE0"/>
<dbReference type="EMBL" id="BDRX01000006">
    <property type="protein sequence ID" value="GBF88830.1"/>
    <property type="molecule type" value="Genomic_DNA"/>
</dbReference>
<dbReference type="GO" id="GO:0003682">
    <property type="term" value="F:chromatin binding"/>
    <property type="evidence" value="ECO:0007669"/>
    <property type="project" value="TreeGrafter"/>
</dbReference>
<dbReference type="Pfam" id="PF04824">
    <property type="entry name" value="Rad21_Rec8"/>
    <property type="match status" value="1"/>
</dbReference>
<dbReference type="InterPro" id="IPR006910">
    <property type="entry name" value="Rad21_Rec8_N"/>
</dbReference>
<feature type="compositionally biased region" description="Gly residues" evidence="4">
    <location>
        <begin position="622"/>
        <end position="631"/>
    </location>
</feature>
<feature type="region of interest" description="Disordered" evidence="4">
    <location>
        <begin position="176"/>
        <end position="199"/>
    </location>
</feature>
<evidence type="ECO:0008006" key="9">
    <source>
        <dbReference type="Google" id="ProtNLM"/>
    </source>
</evidence>
<dbReference type="PANTHER" id="PTHR12585:SF69">
    <property type="entry name" value="FI11703P"/>
    <property type="match status" value="1"/>
</dbReference>
<comment type="caution">
    <text evidence="7">The sequence shown here is derived from an EMBL/GenBank/DDBJ whole genome shotgun (WGS) entry which is preliminary data.</text>
</comment>
<organism evidence="7 8">
    <name type="scientific">Raphidocelis subcapitata</name>
    <dbReference type="NCBI Taxonomy" id="307507"/>
    <lineage>
        <taxon>Eukaryota</taxon>
        <taxon>Viridiplantae</taxon>
        <taxon>Chlorophyta</taxon>
        <taxon>core chlorophytes</taxon>
        <taxon>Chlorophyceae</taxon>
        <taxon>CS clade</taxon>
        <taxon>Sphaeropleales</taxon>
        <taxon>Selenastraceae</taxon>
        <taxon>Raphidocelis</taxon>
    </lineage>
</organism>
<name>A0A2V0NTE0_9CHLO</name>
<dbReference type="GO" id="GO:1990414">
    <property type="term" value="P:replication-born double-strand break repair via sister chromatid exchange"/>
    <property type="evidence" value="ECO:0007669"/>
    <property type="project" value="TreeGrafter"/>
</dbReference>
<evidence type="ECO:0000259" key="6">
    <source>
        <dbReference type="Pfam" id="PF04825"/>
    </source>
</evidence>
<evidence type="ECO:0000256" key="4">
    <source>
        <dbReference type="SAM" id="MobiDB-lite"/>
    </source>
</evidence>
<evidence type="ECO:0000256" key="2">
    <source>
        <dbReference type="ARBA" id="ARBA00009870"/>
    </source>
</evidence>
<feature type="region of interest" description="Disordered" evidence="4">
    <location>
        <begin position="91"/>
        <end position="122"/>
    </location>
</feature>
<evidence type="ECO:0000313" key="8">
    <source>
        <dbReference type="Proteomes" id="UP000247498"/>
    </source>
</evidence>
<feature type="compositionally biased region" description="Gly residues" evidence="4">
    <location>
        <begin position="491"/>
        <end position="506"/>
    </location>
</feature>
<keyword evidence="3" id="KW-0539">Nucleus</keyword>
<evidence type="ECO:0000259" key="5">
    <source>
        <dbReference type="Pfam" id="PF04824"/>
    </source>
</evidence>
<gene>
    <name evidence="7" type="ORF">Rsub_01731</name>
</gene>
<evidence type="ECO:0000256" key="1">
    <source>
        <dbReference type="ARBA" id="ARBA00004123"/>
    </source>
</evidence>
<protein>
    <recommendedName>
        <fullName evidence="9">Rad21/Rec8-like protein N-terminal domain-containing protein</fullName>
    </recommendedName>
</protein>
<dbReference type="GO" id="GO:0007062">
    <property type="term" value="P:sister chromatid cohesion"/>
    <property type="evidence" value="ECO:0007669"/>
    <property type="project" value="InterPro"/>
</dbReference>
<dbReference type="GO" id="GO:0005634">
    <property type="term" value="C:nucleus"/>
    <property type="evidence" value="ECO:0007669"/>
    <property type="project" value="UniProtKB-SubCell"/>
</dbReference>
<feature type="compositionally biased region" description="Low complexity" evidence="4">
    <location>
        <begin position="176"/>
        <end position="188"/>
    </location>
</feature>
<feature type="compositionally biased region" description="Low complexity" evidence="4">
    <location>
        <begin position="319"/>
        <end position="331"/>
    </location>
</feature>
<dbReference type="STRING" id="307507.A0A2V0NTE0"/>
<evidence type="ECO:0000256" key="3">
    <source>
        <dbReference type="ARBA" id="ARBA00023242"/>
    </source>
</evidence>
<dbReference type="PANTHER" id="PTHR12585">
    <property type="entry name" value="SCC1 / RAD21 FAMILY MEMBER"/>
    <property type="match status" value="1"/>
</dbReference>
<feature type="domain" description="Rad21/Rec8-like protein N-terminal" evidence="6">
    <location>
        <begin position="1"/>
        <end position="92"/>
    </location>
</feature>
<sequence length="790" mass="79562">MFYAKEILSSKAPLGVIWTLAHGRKISKNKIIGIDLEELCRSVLEPDAPFALRLQGILINGIVCVYERKQAYLLRDLQDMRRRVETAALPPTATVQPASAAGKGASKRVGGGAGGGGAGAPQGKDTAAFEAITIMEWDLPALEGATPGGGLLLGERGGIVVDFASELFEMPSLDPTASLTATGATATGSRKRRAAGGSGASGSIAAALAVRSGGRGARSAGDELFAAEEGADFGQFGADVEEELLAIARADEVFDAPADDMELFGGDLLGGLLAPPPVDGFGDEPMAFDEPPPFDDAPEAATPGRRALPSAGGSEQRSASEAGGAVPAAEEAGGKGRAKKLRVKRRANAPVIDPASDLQISSALYRDWVRDPSHATGERLRLAAAQYARAAAAGGGGDDAGGASPAGARNNAAAGGFGGPGAGPLLPACAFAGLAALAAGGAPLWADATVEAFRLCTGAAAGAAAARGAARGAGGPAGGDDVLLFRDGDADGGGPRRGGGGGMGDGGGREDAARAAKRGRFGELPLARGGEGGFFDEMDGFGLEEDFAMGEANDAVGELAFGGDIETERLRAGPTGSGGAGAGAAPFPGRGRSSTPGSSFGAGGRAAASGSETSLLAPESAPGGGRGGAARRGGELERFFSSGEEGESPLSRRHPGRAAGGSLRDLLPEAEDEGAPGPGFDGWSEGRDPALPSSQWQLLVESATQHPGLGPEDSMTQATHTAIRVFRSRLLEASRRGAQSVPFRPLAARLARVEAARAFYQVCVTHANGFVRARQDEAYGEIWISAGPRM</sequence>
<feature type="compositionally biased region" description="Low complexity" evidence="4">
    <location>
        <begin position="98"/>
        <end position="108"/>
    </location>
</feature>
<keyword evidence="8" id="KW-1185">Reference proteome</keyword>
<feature type="region of interest" description="Disordered" evidence="4">
    <location>
        <begin position="569"/>
        <end position="692"/>
    </location>
</feature>
<dbReference type="InterPro" id="IPR039781">
    <property type="entry name" value="Rad21/Rec8-like"/>
</dbReference>
<dbReference type="GO" id="GO:0008278">
    <property type="term" value="C:cohesin complex"/>
    <property type="evidence" value="ECO:0007669"/>
    <property type="project" value="InterPro"/>
</dbReference>
<feature type="region of interest" description="Disordered" evidence="4">
    <location>
        <begin position="282"/>
        <end position="341"/>
    </location>
</feature>
<dbReference type="AlphaFoldDB" id="A0A2V0NTE0"/>
<dbReference type="Proteomes" id="UP000247498">
    <property type="component" value="Unassembled WGS sequence"/>
</dbReference>
<dbReference type="OrthoDB" id="10071381at2759"/>